<dbReference type="Pfam" id="PF00326">
    <property type="entry name" value="Peptidase_S9"/>
    <property type="match status" value="1"/>
</dbReference>
<reference evidence="2 3" key="1">
    <citation type="submission" date="2019-06" db="EMBL/GenBank/DDBJ databases">
        <title>Sequencing the genomes of 1000 actinobacteria strains.</title>
        <authorList>
            <person name="Klenk H.-P."/>
        </authorList>
    </citation>
    <scope>NUCLEOTIDE SEQUENCE [LARGE SCALE GENOMIC DNA]</scope>
    <source>
        <strain evidence="2 3">DSM 42059</strain>
    </source>
</reference>
<dbReference type="InterPro" id="IPR029058">
    <property type="entry name" value="AB_hydrolase_fold"/>
</dbReference>
<dbReference type="SUPFAM" id="SSF53474">
    <property type="entry name" value="alpha/beta-Hydrolases"/>
    <property type="match status" value="1"/>
</dbReference>
<accession>A0A561UQV1</accession>
<dbReference type="GO" id="GO:0006508">
    <property type="term" value="P:proteolysis"/>
    <property type="evidence" value="ECO:0007669"/>
    <property type="project" value="InterPro"/>
</dbReference>
<dbReference type="Gene3D" id="3.40.50.1820">
    <property type="entry name" value="alpha/beta hydrolase"/>
    <property type="match status" value="1"/>
</dbReference>
<dbReference type="GO" id="GO:0008236">
    <property type="term" value="F:serine-type peptidase activity"/>
    <property type="evidence" value="ECO:0007669"/>
    <property type="project" value="InterPro"/>
</dbReference>
<evidence type="ECO:0000313" key="3">
    <source>
        <dbReference type="Proteomes" id="UP000318186"/>
    </source>
</evidence>
<comment type="caution">
    <text evidence="2">The sequence shown here is derived from an EMBL/GenBank/DDBJ whole genome shotgun (WGS) entry which is preliminary data.</text>
</comment>
<sequence length="65" mass="6840">MLVHGLADDNVAVAHTLRFSAALLAAGRPHTGLPLSGAGHLVGQEWMASNPLLLERDCLRKSLGL</sequence>
<protein>
    <submittedName>
        <fullName evidence="2">Prolyl oligopeptidase family protein</fullName>
    </submittedName>
</protein>
<gene>
    <name evidence="2" type="ORF">FHX80_11107</name>
</gene>
<evidence type="ECO:0000313" key="2">
    <source>
        <dbReference type="EMBL" id="TWG01721.1"/>
    </source>
</evidence>
<feature type="domain" description="Peptidase S9 prolyl oligopeptidase catalytic" evidence="1">
    <location>
        <begin position="1"/>
        <end position="44"/>
    </location>
</feature>
<name>A0A561UQV1_9ACTN</name>
<dbReference type="EMBL" id="VIWW01000001">
    <property type="protein sequence ID" value="TWG01721.1"/>
    <property type="molecule type" value="Genomic_DNA"/>
</dbReference>
<evidence type="ECO:0000259" key="1">
    <source>
        <dbReference type="Pfam" id="PF00326"/>
    </source>
</evidence>
<dbReference type="InterPro" id="IPR001375">
    <property type="entry name" value="Peptidase_S9_cat"/>
</dbReference>
<organism evidence="2 3">
    <name type="scientific">Streptomyces brevispora</name>
    <dbReference type="NCBI Taxonomy" id="887462"/>
    <lineage>
        <taxon>Bacteria</taxon>
        <taxon>Bacillati</taxon>
        <taxon>Actinomycetota</taxon>
        <taxon>Actinomycetes</taxon>
        <taxon>Kitasatosporales</taxon>
        <taxon>Streptomycetaceae</taxon>
        <taxon>Streptomyces</taxon>
    </lineage>
</organism>
<dbReference type="Proteomes" id="UP000318186">
    <property type="component" value="Unassembled WGS sequence"/>
</dbReference>
<dbReference type="AlphaFoldDB" id="A0A561UQV1"/>
<proteinExistence type="predicted"/>